<gene>
    <name evidence="6" type="ORF">J2X07_003891</name>
</gene>
<comment type="similarity">
    <text evidence="2 4">Belongs to the class-IV pyridoxal-phosphate-dependent aminotransferase family.</text>
</comment>
<keyword evidence="6" id="KW-0456">Lyase</keyword>
<name>A0ABU1U672_9BACL</name>
<evidence type="ECO:0000256" key="2">
    <source>
        <dbReference type="ARBA" id="ARBA00009320"/>
    </source>
</evidence>
<dbReference type="GO" id="GO:0008696">
    <property type="term" value="F:4-amino-4-deoxychorismate lyase activity"/>
    <property type="evidence" value="ECO:0007669"/>
    <property type="project" value="UniProtKB-EC"/>
</dbReference>
<reference evidence="6 7" key="1">
    <citation type="submission" date="2023-07" db="EMBL/GenBank/DDBJ databases">
        <title>Sorghum-associated microbial communities from plants grown in Nebraska, USA.</title>
        <authorList>
            <person name="Schachtman D."/>
        </authorList>
    </citation>
    <scope>NUCLEOTIDE SEQUENCE [LARGE SCALE GENOMIC DNA]</scope>
    <source>
        <strain evidence="6 7">BE211</strain>
    </source>
</reference>
<dbReference type="InterPro" id="IPR043132">
    <property type="entry name" value="BCAT-like_C"/>
</dbReference>
<dbReference type="InterPro" id="IPR001544">
    <property type="entry name" value="Aminotrans_IV"/>
</dbReference>
<dbReference type="InterPro" id="IPR050571">
    <property type="entry name" value="Class-IV_PLP-Dep_Aminotrnsfr"/>
</dbReference>
<dbReference type="PROSITE" id="PS00770">
    <property type="entry name" value="AA_TRANSFER_CLASS_4"/>
    <property type="match status" value="1"/>
</dbReference>
<protein>
    <submittedName>
        <fullName evidence="6">4-amino-4-deoxychorismate lyase</fullName>
        <ecNumber evidence="6">4.1.3.38</ecNumber>
    </submittedName>
</protein>
<dbReference type="InterPro" id="IPR036038">
    <property type="entry name" value="Aminotransferase-like"/>
</dbReference>
<dbReference type="CDD" id="cd00449">
    <property type="entry name" value="PLPDE_IV"/>
    <property type="match status" value="1"/>
</dbReference>
<dbReference type="Proteomes" id="UP001258181">
    <property type="component" value="Unassembled WGS sequence"/>
</dbReference>
<dbReference type="Pfam" id="PF01063">
    <property type="entry name" value="Aminotran_4"/>
    <property type="match status" value="1"/>
</dbReference>
<dbReference type="PANTHER" id="PTHR42743">
    <property type="entry name" value="AMINO-ACID AMINOTRANSFERASE"/>
    <property type="match status" value="1"/>
</dbReference>
<evidence type="ECO:0000313" key="7">
    <source>
        <dbReference type="Proteomes" id="UP001258181"/>
    </source>
</evidence>
<dbReference type="InterPro" id="IPR043131">
    <property type="entry name" value="BCAT-like_N"/>
</dbReference>
<dbReference type="Gene3D" id="3.30.470.10">
    <property type="match status" value="1"/>
</dbReference>
<accession>A0ABU1U672</accession>
<sequence>MYIYVDGQIVSKEEARISPFDHGFMYGLGAFETFRTYEGFPFLIDNHIDRVHEALEELNISIKINTADVTEMVTTLLNKNGLSDAYFRLNISAGAGDIGLQTDPYEQPAVILFTKPLAQAAKSAEKELVTLKTVRNTPEGEKRLKSHHYLNSILGKRELTNPLTQEGVFLTKEGYVSEGTVSNLFWVSKGVLFTPCISTGILDGITRKWMLHASQLLNIPVETGNYTINELKCADEVFLSNSIQELVPVRRLEEKEFAGNEGQILQKYQNLYRQHTEEKRTRI</sequence>
<evidence type="ECO:0000256" key="3">
    <source>
        <dbReference type="ARBA" id="ARBA00022898"/>
    </source>
</evidence>
<dbReference type="PANTHER" id="PTHR42743:SF11">
    <property type="entry name" value="AMINODEOXYCHORISMATE LYASE"/>
    <property type="match status" value="1"/>
</dbReference>
<keyword evidence="3 5" id="KW-0663">Pyridoxal phosphate</keyword>
<comment type="cofactor">
    <cofactor evidence="1 5">
        <name>pyridoxal 5'-phosphate</name>
        <dbReference type="ChEBI" id="CHEBI:597326"/>
    </cofactor>
</comment>
<keyword evidence="7" id="KW-1185">Reference proteome</keyword>
<proteinExistence type="inferred from homology"/>
<evidence type="ECO:0000256" key="4">
    <source>
        <dbReference type="RuleBase" id="RU004106"/>
    </source>
</evidence>
<dbReference type="EC" id="4.1.3.38" evidence="6"/>
<dbReference type="SUPFAM" id="SSF56752">
    <property type="entry name" value="D-aminoacid aminotransferase-like PLP-dependent enzymes"/>
    <property type="match status" value="1"/>
</dbReference>
<dbReference type="Gene3D" id="3.20.10.10">
    <property type="entry name" value="D-amino Acid Aminotransferase, subunit A, domain 2"/>
    <property type="match status" value="1"/>
</dbReference>
<organism evidence="6 7">
    <name type="scientific">Fictibacillus barbaricus</name>
    <dbReference type="NCBI Taxonomy" id="182136"/>
    <lineage>
        <taxon>Bacteria</taxon>
        <taxon>Bacillati</taxon>
        <taxon>Bacillota</taxon>
        <taxon>Bacilli</taxon>
        <taxon>Bacillales</taxon>
        <taxon>Fictibacillaceae</taxon>
        <taxon>Fictibacillus</taxon>
    </lineage>
</organism>
<dbReference type="EMBL" id="JAVDWA010000012">
    <property type="protein sequence ID" value="MDR7074878.1"/>
    <property type="molecule type" value="Genomic_DNA"/>
</dbReference>
<evidence type="ECO:0000313" key="6">
    <source>
        <dbReference type="EMBL" id="MDR7074878.1"/>
    </source>
</evidence>
<evidence type="ECO:0000256" key="1">
    <source>
        <dbReference type="ARBA" id="ARBA00001933"/>
    </source>
</evidence>
<dbReference type="RefSeq" id="WP_310262559.1">
    <property type="nucleotide sequence ID" value="NZ_JAVDWA010000012.1"/>
</dbReference>
<comment type="caution">
    <text evidence="6">The sequence shown here is derived from an EMBL/GenBank/DDBJ whole genome shotgun (WGS) entry which is preliminary data.</text>
</comment>
<evidence type="ECO:0000256" key="5">
    <source>
        <dbReference type="RuleBase" id="RU004516"/>
    </source>
</evidence>
<dbReference type="NCBIfam" id="NF005800">
    <property type="entry name" value="PRK07650.1"/>
    <property type="match status" value="1"/>
</dbReference>
<dbReference type="InterPro" id="IPR018300">
    <property type="entry name" value="Aminotrans_IV_CS"/>
</dbReference>